<evidence type="ECO:0000256" key="1">
    <source>
        <dbReference type="ARBA" id="ARBA00022670"/>
    </source>
</evidence>
<proteinExistence type="predicted"/>
<dbReference type="EMBL" id="JAOTIF010000001">
    <property type="protein sequence ID" value="MCU7548220.1"/>
    <property type="molecule type" value="Genomic_DNA"/>
</dbReference>
<keyword evidence="2" id="KW-0378">Hydrolase</keyword>
<dbReference type="GO" id="GO:0004252">
    <property type="term" value="F:serine-type endopeptidase activity"/>
    <property type="evidence" value="ECO:0007669"/>
    <property type="project" value="InterPro"/>
</dbReference>
<evidence type="ECO:0000256" key="5">
    <source>
        <dbReference type="ARBA" id="ARBA00023163"/>
    </source>
</evidence>
<dbReference type="Gene3D" id="1.10.260.40">
    <property type="entry name" value="lambda repressor-like DNA-binding domains"/>
    <property type="match status" value="1"/>
</dbReference>
<dbReference type="GO" id="GO:0003677">
    <property type="term" value="F:DNA binding"/>
    <property type="evidence" value="ECO:0007669"/>
    <property type="project" value="UniProtKB-KW"/>
</dbReference>
<evidence type="ECO:0000256" key="2">
    <source>
        <dbReference type="ARBA" id="ARBA00022801"/>
    </source>
</evidence>
<dbReference type="Proteomes" id="UP001155483">
    <property type="component" value="Unassembled WGS sequence"/>
</dbReference>
<dbReference type="PROSITE" id="PS50943">
    <property type="entry name" value="HTH_CROC1"/>
    <property type="match status" value="1"/>
</dbReference>
<evidence type="ECO:0000256" key="4">
    <source>
        <dbReference type="ARBA" id="ARBA00023125"/>
    </source>
</evidence>
<feature type="domain" description="HTH cro/C1-type" evidence="6">
    <location>
        <begin position="7"/>
        <end position="61"/>
    </location>
</feature>
<dbReference type="Gene3D" id="2.10.109.10">
    <property type="entry name" value="Umud Fragment, subunit A"/>
    <property type="match status" value="1"/>
</dbReference>
<dbReference type="InterPro" id="IPR036286">
    <property type="entry name" value="LexA/Signal_pep-like_sf"/>
</dbReference>
<gene>
    <name evidence="7" type="ORF">OCK74_03800</name>
</gene>
<organism evidence="7 8">
    <name type="scientific">Paraflavisolibacter caeni</name>
    <dbReference type="NCBI Taxonomy" id="2982496"/>
    <lineage>
        <taxon>Bacteria</taxon>
        <taxon>Pseudomonadati</taxon>
        <taxon>Bacteroidota</taxon>
        <taxon>Chitinophagia</taxon>
        <taxon>Chitinophagales</taxon>
        <taxon>Chitinophagaceae</taxon>
        <taxon>Paraflavisolibacter</taxon>
    </lineage>
</organism>
<dbReference type="GO" id="GO:0006508">
    <property type="term" value="P:proteolysis"/>
    <property type="evidence" value="ECO:0007669"/>
    <property type="project" value="UniProtKB-KW"/>
</dbReference>
<dbReference type="Pfam" id="PF00717">
    <property type="entry name" value="Peptidase_S24"/>
    <property type="match status" value="1"/>
</dbReference>
<evidence type="ECO:0000259" key="6">
    <source>
        <dbReference type="PROSITE" id="PS50943"/>
    </source>
</evidence>
<dbReference type="GO" id="GO:0016020">
    <property type="term" value="C:membrane"/>
    <property type="evidence" value="ECO:0007669"/>
    <property type="project" value="InterPro"/>
</dbReference>
<dbReference type="CDD" id="cd00093">
    <property type="entry name" value="HTH_XRE"/>
    <property type="match status" value="1"/>
</dbReference>
<reference evidence="7" key="1">
    <citation type="submission" date="2022-09" db="EMBL/GenBank/DDBJ databases">
        <authorList>
            <person name="Yuan C."/>
            <person name="Ke Z."/>
        </authorList>
    </citation>
    <scope>NUCLEOTIDE SEQUENCE</scope>
    <source>
        <strain evidence="7">LB-8</strain>
    </source>
</reference>
<keyword evidence="3" id="KW-0805">Transcription regulation</keyword>
<sequence length="241" mass="27749">MFSAHNIKKIRELYSMTQEQFALSLGITRELVNKIEKGKTKVSRSTILRIEKFVRERESEFYSQDAIVIGQPVTSEVSSLPYHVQRREQKVERKTVWVPLVGVKAQAGYVKGYEQVDFIESLEKYSLPPGVHPGGAQWSYFEIDGDSMEPTFSSGDVILASMVHAEDWQDIKNLNVYVILTADSLLVKRIIRQSSREWILVSDNTEVFPHKTIPVSDIRELWIFRRHIHAKVPVPEHLLAE</sequence>
<dbReference type="RefSeq" id="WP_279295664.1">
    <property type="nucleotide sequence ID" value="NZ_JAOTIF010000001.1"/>
</dbReference>
<evidence type="ECO:0000313" key="7">
    <source>
        <dbReference type="EMBL" id="MCU7548220.1"/>
    </source>
</evidence>
<accession>A0A9X2XSZ9</accession>
<dbReference type="InterPro" id="IPR019756">
    <property type="entry name" value="Pept_S26A_signal_pept_1_Ser-AS"/>
</dbReference>
<dbReference type="InterPro" id="IPR010982">
    <property type="entry name" value="Lambda_DNA-bd_dom_sf"/>
</dbReference>
<keyword evidence="5" id="KW-0804">Transcription</keyword>
<dbReference type="CDD" id="cd06529">
    <property type="entry name" value="S24_LexA-like"/>
    <property type="match status" value="1"/>
</dbReference>
<dbReference type="PANTHER" id="PTHR40661">
    <property type="match status" value="1"/>
</dbReference>
<dbReference type="PANTHER" id="PTHR40661:SF3">
    <property type="entry name" value="FELS-1 PROPHAGE TRANSCRIPTIONAL REGULATOR"/>
    <property type="match status" value="1"/>
</dbReference>
<keyword evidence="1" id="KW-0645">Protease</keyword>
<dbReference type="SMART" id="SM00530">
    <property type="entry name" value="HTH_XRE"/>
    <property type="match status" value="1"/>
</dbReference>
<evidence type="ECO:0000313" key="8">
    <source>
        <dbReference type="Proteomes" id="UP001155483"/>
    </source>
</evidence>
<keyword evidence="4" id="KW-0238">DNA-binding</keyword>
<protein>
    <submittedName>
        <fullName evidence="7">LexA family transcriptional regulator</fullName>
    </submittedName>
</protein>
<keyword evidence="8" id="KW-1185">Reference proteome</keyword>
<reference evidence="7" key="2">
    <citation type="submission" date="2023-04" db="EMBL/GenBank/DDBJ databases">
        <title>Paracnuella aquatica gen. nov., sp. nov., a member of the family Chitinophagaceae isolated from a hot spring.</title>
        <authorList>
            <person name="Wang C."/>
        </authorList>
    </citation>
    <scope>NUCLEOTIDE SEQUENCE</scope>
    <source>
        <strain evidence="7">LB-8</strain>
    </source>
</reference>
<dbReference type="Pfam" id="PF01381">
    <property type="entry name" value="HTH_3"/>
    <property type="match status" value="1"/>
</dbReference>
<dbReference type="InterPro" id="IPR001387">
    <property type="entry name" value="Cro/C1-type_HTH"/>
</dbReference>
<dbReference type="SUPFAM" id="SSF47413">
    <property type="entry name" value="lambda repressor-like DNA-binding domains"/>
    <property type="match status" value="1"/>
</dbReference>
<comment type="caution">
    <text evidence="7">The sequence shown here is derived from an EMBL/GenBank/DDBJ whole genome shotgun (WGS) entry which is preliminary data.</text>
</comment>
<dbReference type="InterPro" id="IPR015927">
    <property type="entry name" value="Peptidase_S24_S26A/B/C"/>
</dbReference>
<dbReference type="InterPro" id="IPR039418">
    <property type="entry name" value="LexA-like"/>
</dbReference>
<dbReference type="SUPFAM" id="SSF51306">
    <property type="entry name" value="LexA/Signal peptidase"/>
    <property type="match status" value="1"/>
</dbReference>
<name>A0A9X2XSZ9_9BACT</name>
<dbReference type="PROSITE" id="PS00501">
    <property type="entry name" value="SPASE_I_1"/>
    <property type="match status" value="1"/>
</dbReference>
<dbReference type="AlphaFoldDB" id="A0A9X2XSZ9"/>
<evidence type="ECO:0000256" key="3">
    <source>
        <dbReference type="ARBA" id="ARBA00023015"/>
    </source>
</evidence>